<dbReference type="GO" id="GO:0044183">
    <property type="term" value="F:protein folding chaperone"/>
    <property type="evidence" value="ECO:0007669"/>
    <property type="project" value="TreeGrafter"/>
</dbReference>
<evidence type="ECO:0000256" key="3">
    <source>
        <dbReference type="ARBA" id="ARBA00023157"/>
    </source>
</evidence>
<proteinExistence type="predicted"/>
<dbReference type="EMBL" id="VSSQ01033319">
    <property type="protein sequence ID" value="MPM84869.1"/>
    <property type="molecule type" value="Genomic_DNA"/>
</dbReference>
<gene>
    <name evidence="6" type="primary">hslO_21</name>
    <name evidence="6" type="ORF">SDC9_131945</name>
</gene>
<keyword evidence="1" id="KW-0963">Cytoplasm</keyword>
<dbReference type="Gene3D" id="3.55.30.10">
    <property type="entry name" value="Hsp33 domain"/>
    <property type="match status" value="1"/>
</dbReference>
<keyword evidence="4" id="KW-0143">Chaperone</keyword>
<organism evidence="6">
    <name type="scientific">bioreactor metagenome</name>
    <dbReference type="NCBI Taxonomy" id="1076179"/>
    <lineage>
        <taxon>unclassified sequences</taxon>
        <taxon>metagenomes</taxon>
        <taxon>ecological metagenomes</taxon>
    </lineage>
</organism>
<dbReference type="InterPro" id="IPR000397">
    <property type="entry name" value="Heat_shock_Hsp33"/>
</dbReference>
<dbReference type="NCBIfam" id="NF001033">
    <property type="entry name" value="PRK00114.1"/>
    <property type="match status" value="1"/>
</dbReference>
<dbReference type="InterPro" id="IPR016153">
    <property type="entry name" value="Heat_shock_Hsp33_N"/>
</dbReference>
<dbReference type="PANTHER" id="PTHR30111">
    <property type="entry name" value="33 KDA CHAPERONIN"/>
    <property type="match status" value="1"/>
</dbReference>
<dbReference type="PANTHER" id="PTHR30111:SF1">
    <property type="entry name" value="33 KDA CHAPERONIN"/>
    <property type="match status" value="1"/>
</dbReference>
<dbReference type="Pfam" id="PF01430">
    <property type="entry name" value="HSP33"/>
    <property type="match status" value="1"/>
</dbReference>
<evidence type="ECO:0000256" key="5">
    <source>
        <dbReference type="ARBA" id="ARBA00023284"/>
    </source>
</evidence>
<comment type="caution">
    <text evidence="6">The sequence shown here is derived from an EMBL/GenBank/DDBJ whole genome shotgun (WGS) entry which is preliminary data.</text>
</comment>
<evidence type="ECO:0000256" key="4">
    <source>
        <dbReference type="ARBA" id="ARBA00023186"/>
    </source>
</evidence>
<dbReference type="GO" id="GO:0005737">
    <property type="term" value="C:cytoplasm"/>
    <property type="evidence" value="ECO:0007669"/>
    <property type="project" value="InterPro"/>
</dbReference>
<name>A0A645D6M7_9ZZZZ</name>
<dbReference type="SUPFAM" id="SSF118352">
    <property type="entry name" value="HSP33 redox switch-like"/>
    <property type="match status" value="1"/>
</dbReference>
<evidence type="ECO:0000256" key="2">
    <source>
        <dbReference type="ARBA" id="ARBA00022833"/>
    </source>
</evidence>
<reference evidence="6" key="1">
    <citation type="submission" date="2019-08" db="EMBL/GenBank/DDBJ databases">
        <authorList>
            <person name="Kucharzyk K."/>
            <person name="Murdoch R.W."/>
            <person name="Higgins S."/>
            <person name="Loffler F."/>
        </authorList>
    </citation>
    <scope>NUCLEOTIDE SEQUENCE</scope>
</reference>
<accession>A0A645D6M7</accession>
<dbReference type="Gene3D" id="3.90.1280.10">
    <property type="entry name" value="HSP33 redox switch-like"/>
    <property type="match status" value="1"/>
</dbReference>
<protein>
    <submittedName>
        <fullName evidence="6">33 kDa chaperonin</fullName>
    </submittedName>
</protein>
<keyword evidence="2" id="KW-0862">Zinc</keyword>
<dbReference type="SUPFAM" id="SSF64397">
    <property type="entry name" value="Hsp33 domain"/>
    <property type="match status" value="1"/>
</dbReference>
<dbReference type="InterPro" id="IPR016154">
    <property type="entry name" value="Heat_shock_Hsp33_C"/>
</dbReference>
<keyword evidence="3" id="KW-1015">Disulfide bond</keyword>
<dbReference type="AlphaFoldDB" id="A0A645D6M7"/>
<evidence type="ECO:0000256" key="1">
    <source>
        <dbReference type="ARBA" id="ARBA00022490"/>
    </source>
</evidence>
<dbReference type="GO" id="GO:0051082">
    <property type="term" value="F:unfolded protein binding"/>
    <property type="evidence" value="ECO:0007669"/>
    <property type="project" value="InterPro"/>
</dbReference>
<keyword evidence="5" id="KW-0676">Redox-active center</keyword>
<sequence>MASNLKESQKLTLRFLGDGPCGAVLVDANSSSMVRGYLQEPHVQLPPTSQGKLDVAGAVGKGMFVVSKDLGFGDPYSGQVPIQTGEIASDIAYYYAVSEQIPTAMGLGVLVKPDHSIQSAGGYLVQLMPGTSEEESAELEHRLHHLPSPTEMISEHPSADHLLYHLFNEDEVEILETRDVSFQCSCNRERLENIFGSMSSDDLSEMIQQDEPIETICHFCRERYVFLPEEIQRILNQKTPLK</sequence>
<evidence type="ECO:0000313" key="6">
    <source>
        <dbReference type="EMBL" id="MPM84869.1"/>
    </source>
</evidence>
<dbReference type="CDD" id="cd00498">
    <property type="entry name" value="Hsp33"/>
    <property type="match status" value="1"/>
</dbReference>
<dbReference type="GO" id="GO:0042026">
    <property type="term" value="P:protein refolding"/>
    <property type="evidence" value="ECO:0007669"/>
    <property type="project" value="TreeGrafter"/>
</dbReference>